<feature type="compositionally biased region" description="Basic and acidic residues" evidence="1">
    <location>
        <begin position="327"/>
        <end position="341"/>
    </location>
</feature>
<dbReference type="Proteomes" id="UP000814243">
    <property type="component" value="Unassembled WGS sequence"/>
</dbReference>
<sequence>MRCVEVAVGGRGARAVPRYHLLCSVCCRTTQPAPHLDNVHVVFGTVISGAALVRQLEALPVDRNARPLQDVAVTNSKKRKQEKEEKEETDADSDQSQKKDKKKKKDKKEKKKKRRHSSASGDEEETPEAPTHPLVTTSKIDPREIPDVPTNRFLMRGGRDQDDRSDPRKDRDSVGVNNALSPRMRYREREHRSYTRSGRIIKGRGVFRAEQERSEKEHEVTKRKEIEKIHSRDAEGTTPDNHPDEKEEGECDSTLDRSQTDRVDYNALDFEEDIEHDDMSHKRKPAEKVDRRRELRRTPENRAEMLALALGVNPKHDQQSDAGSFSRDSRDSRESNRRREGLASTVGYASKLSSAVGNVSEGLAKGHHEEKSKDGYDPFSLLRSTFNRGEKKDQNNQRKEGDRREAIKARLGEKEKDKEDKRDRKTDREDKDRKQQEHKNDKDDRSRRYDNKEERTRKLSEIGDKEERVRKTSEKEDRERKTSEKEDRERKTSERDDRRRQSEKSEKEERTRKHSERDERDHRRTDRHRSERSERREKSKERVRSDKSRDNDRSKARDDDKKRRRSRTPSPAKDRSKSRDRRPSAAETREKSGERTPLDEEKKKVGQEDERNEARKELMEIVRLIKSRQRERENKASAVLAKKKRESSESDSSDSDDDKRRRRSSDRDRRRRSSSRGRHSSSERRSRRRRSRSPRRDRRDRRRSSSSR</sequence>
<dbReference type="EMBL" id="JACEFF010000451">
    <property type="protein sequence ID" value="KAH9637070.1"/>
    <property type="molecule type" value="Genomic_DNA"/>
</dbReference>
<feature type="compositionally biased region" description="Basic and acidic residues" evidence="1">
    <location>
        <begin position="207"/>
        <end position="245"/>
    </location>
</feature>
<dbReference type="Gene3D" id="2.40.100.10">
    <property type="entry name" value="Cyclophilin-like"/>
    <property type="match status" value="1"/>
</dbReference>
<feature type="compositionally biased region" description="Basic and acidic residues" evidence="1">
    <location>
        <begin position="157"/>
        <end position="173"/>
    </location>
</feature>
<evidence type="ECO:0000313" key="3">
    <source>
        <dbReference type="EMBL" id="KAH9637070.1"/>
    </source>
</evidence>
<feature type="compositionally biased region" description="Basic and acidic residues" evidence="1">
    <location>
        <begin position="572"/>
        <end position="620"/>
    </location>
</feature>
<accession>A0A922SGR6</accession>
<reference evidence="3" key="1">
    <citation type="journal article" date="2021" name="G3 (Bethesda)">
        <title>Genome and transcriptome analysis of the beet armyworm Spodoptera exigua reveals targets for pest control. .</title>
        <authorList>
            <person name="Simon S."/>
            <person name="Breeschoten T."/>
            <person name="Jansen H.J."/>
            <person name="Dirks R.P."/>
            <person name="Schranz M.E."/>
            <person name="Ros V.I.D."/>
        </authorList>
    </citation>
    <scope>NUCLEOTIDE SEQUENCE</scope>
    <source>
        <strain evidence="3">TB_SE_WUR_2020</strain>
    </source>
</reference>
<feature type="compositionally biased region" description="Basic residues" evidence="1">
    <location>
        <begin position="99"/>
        <end position="117"/>
    </location>
</feature>
<evidence type="ECO:0000259" key="2">
    <source>
        <dbReference type="Pfam" id="PF00160"/>
    </source>
</evidence>
<feature type="compositionally biased region" description="Basic and acidic residues" evidence="1">
    <location>
        <begin position="286"/>
        <end position="303"/>
    </location>
</feature>
<dbReference type="InterPro" id="IPR002130">
    <property type="entry name" value="Cyclophilin-type_PPIase_dom"/>
</dbReference>
<protein>
    <recommendedName>
        <fullName evidence="2">PPIase cyclophilin-type domain-containing protein</fullName>
    </recommendedName>
</protein>
<comment type="caution">
    <text evidence="3">The sequence shown here is derived from an EMBL/GenBank/DDBJ whole genome shotgun (WGS) entry which is preliminary data.</text>
</comment>
<feature type="compositionally biased region" description="Basic and acidic residues" evidence="1">
    <location>
        <begin position="364"/>
        <end position="376"/>
    </location>
</feature>
<feature type="compositionally biased region" description="Basic residues" evidence="1">
    <location>
        <begin position="660"/>
        <end position="708"/>
    </location>
</feature>
<dbReference type="AlphaFoldDB" id="A0A922SGR6"/>
<name>A0A922SGR6_SPOEX</name>
<dbReference type="GO" id="GO:0003755">
    <property type="term" value="F:peptidyl-prolyl cis-trans isomerase activity"/>
    <property type="evidence" value="ECO:0007669"/>
    <property type="project" value="InterPro"/>
</dbReference>
<organism evidence="3 4">
    <name type="scientific">Spodoptera exigua</name>
    <name type="common">Beet armyworm</name>
    <name type="synonym">Noctua fulgens</name>
    <dbReference type="NCBI Taxonomy" id="7107"/>
    <lineage>
        <taxon>Eukaryota</taxon>
        <taxon>Metazoa</taxon>
        <taxon>Ecdysozoa</taxon>
        <taxon>Arthropoda</taxon>
        <taxon>Hexapoda</taxon>
        <taxon>Insecta</taxon>
        <taxon>Pterygota</taxon>
        <taxon>Neoptera</taxon>
        <taxon>Endopterygota</taxon>
        <taxon>Lepidoptera</taxon>
        <taxon>Glossata</taxon>
        <taxon>Ditrysia</taxon>
        <taxon>Noctuoidea</taxon>
        <taxon>Noctuidae</taxon>
        <taxon>Amphipyrinae</taxon>
        <taxon>Spodoptera</taxon>
    </lineage>
</organism>
<dbReference type="InterPro" id="IPR029000">
    <property type="entry name" value="Cyclophilin-like_dom_sf"/>
</dbReference>
<feature type="region of interest" description="Disordered" evidence="1">
    <location>
        <begin position="70"/>
        <end position="708"/>
    </location>
</feature>
<dbReference type="SUPFAM" id="SSF50891">
    <property type="entry name" value="Cyclophilin-like"/>
    <property type="match status" value="1"/>
</dbReference>
<gene>
    <name evidence="3" type="ORF">HF086_013886</name>
</gene>
<feature type="domain" description="PPIase cyclophilin-type" evidence="2">
    <location>
        <begin position="29"/>
        <end position="76"/>
    </location>
</feature>
<evidence type="ECO:0000256" key="1">
    <source>
        <dbReference type="SAM" id="MobiDB-lite"/>
    </source>
</evidence>
<feature type="compositionally biased region" description="Basic and acidic residues" evidence="1">
    <location>
        <begin position="388"/>
        <end position="561"/>
    </location>
</feature>
<dbReference type="Pfam" id="PF00160">
    <property type="entry name" value="Pro_isomerase"/>
    <property type="match status" value="1"/>
</dbReference>
<proteinExistence type="predicted"/>
<evidence type="ECO:0000313" key="4">
    <source>
        <dbReference type="Proteomes" id="UP000814243"/>
    </source>
</evidence>
<feature type="compositionally biased region" description="Basic and acidic residues" evidence="1">
    <location>
        <begin position="254"/>
        <end position="264"/>
    </location>
</feature>